<protein>
    <submittedName>
        <fullName evidence="7">Aminotransferase class I/II-fold pyridoxal phosphate-dependent enzyme</fullName>
    </submittedName>
</protein>
<keyword evidence="2" id="KW-0663">Pyridoxal phosphate</keyword>
<dbReference type="InterPro" id="IPR004839">
    <property type="entry name" value="Aminotransferase_I/II_large"/>
</dbReference>
<dbReference type="GO" id="GO:0030170">
    <property type="term" value="F:pyridoxal phosphate binding"/>
    <property type="evidence" value="ECO:0007669"/>
    <property type="project" value="InterPro"/>
</dbReference>
<reference evidence="8" key="1">
    <citation type="submission" date="2019-11" db="EMBL/GenBank/DDBJ databases">
        <title>The complete genome sequence of Saccharopolyspora sp. E2A.</title>
        <authorList>
            <person name="Zhang G."/>
        </authorList>
    </citation>
    <scope>NUCLEOTIDE SEQUENCE [LARGE SCALE GENOMIC DNA]</scope>
    <source>
        <strain evidence="8">E2A</strain>
    </source>
</reference>
<dbReference type="Gene3D" id="3.40.640.10">
    <property type="entry name" value="Type I PLP-dependent aspartate aminotransferase-like (Major domain)"/>
    <property type="match status" value="1"/>
</dbReference>
<proteinExistence type="inferred from homology"/>
<dbReference type="Gene3D" id="1.10.10.10">
    <property type="entry name" value="Winged helix-like DNA-binding domain superfamily/Winged helix DNA-binding domain"/>
    <property type="match status" value="1"/>
</dbReference>
<accession>A0A5Q3QJT3</accession>
<dbReference type="InterPro" id="IPR051446">
    <property type="entry name" value="HTH_trans_reg/aminotransferase"/>
</dbReference>
<dbReference type="RefSeq" id="WP_154078268.1">
    <property type="nucleotide sequence ID" value="NZ_CP045929.1"/>
</dbReference>
<evidence type="ECO:0000259" key="6">
    <source>
        <dbReference type="PROSITE" id="PS50949"/>
    </source>
</evidence>
<evidence type="ECO:0000256" key="1">
    <source>
        <dbReference type="ARBA" id="ARBA00005384"/>
    </source>
</evidence>
<evidence type="ECO:0000256" key="4">
    <source>
        <dbReference type="ARBA" id="ARBA00023125"/>
    </source>
</evidence>
<dbReference type="Gene3D" id="3.90.1150.10">
    <property type="entry name" value="Aspartate Aminotransferase, domain 1"/>
    <property type="match status" value="1"/>
</dbReference>
<dbReference type="PANTHER" id="PTHR46577:SF1">
    <property type="entry name" value="HTH-TYPE TRANSCRIPTIONAL REGULATORY PROTEIN GABR"/>
    <property type="match status" value="1"/>
</dbReference>
<keyword evidence="4" id="KW-0238">DNA-binding</keyword>
<dbReference type="AlphaFoldDB" id="A0A5Q3QJT3"/>
<dbReference type="GO" id="GO:0008483">
    <property type="term" value="F:transaminase activity"/>
    <property type="evidence" value="ECO:0007669"/>
    <property type="project" value="UniProtKB-KW"/>
</dbReference>
<organism evidence="7 8">
    <name type="scientific">Allosaccharopolyspora coralli</name>
    <dbReference type="NCBI Taxonomy" id="2665642"/>
    <lineage>
        <taxon>Bacteria</taxon>
        <taxon>Bacillati</taxon>
        <taxon>Actinomycetota</taxon>
        <taxon>Actinomycetes</taxon>
        <taxon>Pseudonocardiales</taxon>
        <taxon>Pseudonocardiaceae</taxon>
        <taxon>Allosaccharopolyspora</taxon>
    </lineage>
</organism>
<dbReference type="EMBL" id="CP045929">
    <property type="protein sequence ID" value="QGK71699.1"/>
    <property type="molecule type" value="Genomic_DNA"/>
</dbReference>
<dbReference type="SUPFAM" id="SSF53383">
    <property type="entry name" value="PLP-dependent transferases"/>
    <property type="match status" value="1"/>
</dbReference>
<dbReference type="CDD" id="cd07377">
    <property type="entry name" value="WHTH_GntR"/>
    <property type="match status" value="1"/>
</dbReference>
<dbReference type="PROSITE" id="PS50949">
    <property type="entry name" value="HTH_GNTR"/>
    <property type="match status" value="1"/>
</dbReference>
<dbReference type="InterPro" id="IPR015424">
    <property type="entry name" value="PyrdxlP-dep_Trfase"/>
</dbReference>
<dbReference type="InterPro" id="IPR036388">
    <property type="entry name" value="WH-like_DNA-bd_sf"/>
</dbReference>
<dbReference type="GO" id="GO:0003677">
    <property type="term" value="F:DNA binding"/>
    <property type="evidence" value="ECO:0007669"/>
    <property type="project" value="UniProtKB-KW"/>
</dbReference>
<evidence type="ECO:0000256" key="2">
    <source>
        <dbReference type="ARBA" id="ARBA00022898"/>
    </source>
</evidence>
<dbReference type="CDD" id="cd00609">
    <property type="entry name" value="AAT_like"/>
    <property type="match status" value="1"/>
</dbReference>
<keyword evidence="5" id="KW-0804">Transcription</keyword>
<sequence>MMTSAVRHVQGRKVAELLGEWTAGAAASSQQLHRALRRLVLDGVLAPATRLPAERDLASSLGVSRTLVVRALELLREDDLVASRRGAGSWITVPSGGDGEGAVTGLFGPSGEGALNMAQATPCAPPELDDALDRARPRFAELYPGSGYDPRGLLRLRERLAERFTRRGLPTGPHQILVTSGAQHAFSLTLRALVAPGERVLVEHPTYPNALEAVRGLRASTVGVPMVDGSWDLDAVEATLRQAAPRLAYLIPDFQNPTGARLDEAGRQRLGTALRRNGTSAVVDETLVDMDLDGVAQPLPMAAFAEERVITVGSASKSFWGGLRIGWVRASEDILQRIAATRVAGDLGTPVLEQVVFAELLADADTVLGRRREKMRARRDRLVELLGTHCPEWRFQVPRGGLSLWCDLGVPVGGKLAVIAEQHGVHIGSGMHFAAHGNLERFLRLPYTLPPEQLEDGVARLARARDALRSGVSSVEFPVM</sequence>
<dbReference type="GO" id="GO:0003700">
    <property type="term" value="F:DNA-binding transcription factor activity"/>
    <property type="evidence" value="ECO:0007669"/>
    <property type="project" value="InterPro"/>
</dbReference>
<dbReference type="Pfam" id="PF00155">
    <property type="entry name" value="Aminotran_1_2"/>
    <property type="match status" value="1"/>
</dbReference>
<comment type="similarity">
    <text evidence="1">In the C-terminal section; belongs to the class-I pyridoxal-phosphate-dependent aminotransferase family.</text>
</comment>
<keyword evidence="3" id="KW-0805">Transcription regulation</keyword>
<dbReference type="InterPro" id="IPR036390">
    <property type="entry name" value="WH_DNA-bd_sf"/>
</dbReference>
<dbReference type="Proteomes" id="UP000371041">
    <property type="component" value="Chromosome"/>
</dbReference>
<feature type="domain" description="HTH gntR-type" evidence="6">
    <location>
        <begin position="26"/>
        <end position="94"/>
    </location>
</feature>
<keyword evidence="7" id="KW-0032">Aminotransferase</keyword>
<dbReference type="PANTHER" id="PTHR46577">
    <property type="entry name" value="HTH-TYPE TRANSCRIPTIONAL REGULATORY PROTEIN GABR"/>
    <property type="match status" value="1"/>
</dbReference>
<dbReference type="Pfam" id="PF00392">
    <property type="entry name" value="GntR"/>
    <property type="match status" value="1"/>
</dbReference>
<evidence type="ECO:0000313" key="8">
    <source>
        <dbReference type="Proteomes" id="UP000371041"/>
    </source>
</evidence>
<dbReference type="InterPro" id="IPR015422">
    <property type="entry name" value="PyrdxlP-dep_Trfase_small"/>
</dbReference>
<evidence type="ECO:0000256" key="3">
    <source>
        <dbReference type="ARBA" id="ARBA00023015"/>
    </source>
</evidence>
<dbReference type="InterPro" id="IPR015421">
    <property type="entry name" value="PyrdxlP-dep_Trfase_major"/>
</dbReference>
<dbReference type="SMART" id="SM00345">
    <property type="entry name" value="HTH_GNTR"/>
    <property type="match status" value="1"/>
</dbReference>
<dbReference type="InterPro" id="IPR000524">
    <property type="entry name" value="Tscrpt_reg_HTH_GntR"/>
</dbReference>
<evidence type="ECO:0000313" key="7">
    <source>
        <dbReference type="EMBL" id="QGK71699.1"/>
    </source>
</evidence>
<dbReference type="KEGG" id="sace:GIY23_21190"/>
<name>A0A5Q3QJT3_9PSEU</name>
<dbReference type="SUPFAM" id="SSF46785">
    <property type="entry name" value="Winged helix' DNA-binding domain"/>
    <property type="match status" value="1"/>
</dbReference>
<gene>
    <name evidence="7" type="ORF">GIY23_21190</name>
</gene>
<evidence type="ECO:0000256" key="5">
    <source>
        <dbReference type="ARBA" id="ARBA00023163"/>
    </source>
</evidence>
<dbReference type="PRINTS" id="PR00035">
    <property type="entry name" value="HTHGNTR"/>
</dbReference>
<keyword evidence="8" id="KW-1185">Reference proteome</keyword>
<keyword evidence="7" id="KW-0808">Transferase</keyword>